<keyword evidence="4 9" id="KW-0808">Transferase</keyword>
<comment type="caution">
    <text evidence="11">The sequence shown here is derived from an EMBL/GenBank/DDBJ whole genome shotgun (WGS) entry which is preliminary data.</text>
</comment>
<evidence type="ECO:0000256" key="8">
    <source>
        <dbReference type="ARBA" id="ARBA00047417"/>
    </source>
</evidence>
<evidence type="ECO:0000313" key="11">
    <source>
        <dbReference type="EMBL" id="MFC4311124.1"/>
    </source>
</evidence>
<dbReference type="Gene3D" id="3.60.20.40">
    <property type="match status" value="1"/>
</dbReference>
<dbReference type="InterPro" id="IPR029055">
    <property type="entry name" value="Ntn_hydrolases_N"/>
</dbReference>
<gene>
    <name evidence="11" type="primary">ggt</name>
    <name evidence="11" type="ORF">ACFPN2_18650</name>
</gene>
<comment type="similarity">
    <text evidence="3 9">Belongs to the gamma-glutamyltransferase family.</text>
</comment>
<protein>
    <recommendedName>
        <fullName evidence="9">Glutathione hydrolase proenzyme</fullName>
        <ecNumber evidence="9">2.3.2.2</ecNumber>
        <ecNumber evidence="9">3.4.19.13</ecNumber>
    </recommendedName>
    <component>
        <recommendedName>
            <fullName evidence="9">Glutathione hydrolase large chain</fullName>
        </recommendedName>
    </component>
    <component>
        <recommendedName>
            <fullName evidence="9">Glutathione hydrolase small chain</fullName>
        </recommendedName>
    </component>
</protein>
<evidence type="ECO:0000256" key="6">
    <source>
        <dbReference type="ARBA" id="ARBA00023145"/>
    </source>
</evidence>
<comment type="catalytic activity">
    <reaction evidence="2 9">
        <text>glutathione + H2O = L-cysteinylglycine + L-glutamate</text>
        <dbReference type="Rhea" id="RHEA:28807"/>
        <dbReference type="ChEBI" id="CHEBI:15377"/>
        <dbReference type="ChEBI" id="CHEBI:29985"/>
        <dbReference type="ChEBI" id="CHEBI:57925"/>
        <dbReference type="ChEBI" id="CHEBI:61694"/>
        <dbReference type="EC" id="3.4.19.13"/>
    </reaction>
</comment>
<evidence type="ECO:0000256" key="9">
    <source>
        <dbReference type="RuleBase" id="RU368036"/>
    </source>
</evidence>
<dbReference type="Proteomes" id="UP001595904">
    <property type="component" value="Unassembled WGS sequence"/>
</dbReference>
<keyword evidence="9" id="KW-0317">Glutathione biosynthesis</keyword>
<dbReference type="SUPFAM" id="SSF56235">
    <property type="entry name" value="N-terminal nucleophile aminohydrolases (Ntn hydrolases)"/>
    <property type="match status" value="1"/>
</dbReference>
<dbReference type="PANTHER" id="PTHR43199">
    <property type="entry name" value="GLUTATHIONE HYDROLASE"/>
    <property type="match status" value="1"/>
</dbReference>
<comment type="catalytic activity">
    <reaction evidence="1 9">
        <text>an S-substituted glutathione + H2O = an S-substituted L-cysteinylglycine + L-glutamate</text>
        <dbReference type="Rhea" id="RHEA:59468"/>
        <dbReference type="ChEBI" id="CHEBI:15377"/>
        <dbReference type="ChEBI" id="CHEBI:29985"/>
        <dbReference type="ChEBI" id="CHEBI:90779"/>
        <dbReference type="ChEBI" id="CHEBI:143103"/>
        <dbReference type="EC" id="3.4.19.13"/>
    </reaction>
</comment>
<evidence type="ECO:0000313" key="12">
    <source>
        <dbReference type="Proteomes" id="UP001595904"/>
    </source>
</evidence>
<dbReference type="NCBIfam" id="TIGR00066">
    <property type="entry name" value="g_glut_trans"/>
    <property type="match status" value="1"/>
</dbReference>
<dbReference type="EMBL" id="JBHSDU010000003">
    <property type="protein sequence ID" value="MFC4311124.1"/>
    <property type="molecule type" value="Genomic_DNA"/>
</dbReference>
<dbReference type="Pfam" id="PF01019">
    <property type="entry name" value="G_glu_transpept"/>
    <property type="match status" value="1"/>
</dbReference>
<dbReference type="InterPro" id="IPR000101">
    <property type="entry name" value="GGT_peptidase"/>
</dbReference>
<dbReference type="EC" id="2.3.2.2" evidence="9"/>
<evidence type="ECO:0000256" key="2">
    <source>
        <dbReference type="ARBA" id="ARBA00001089"/>
    </source>
</evidence>
<keyword evidence="10" id="KW-0732">Signal</keyword>
<dbReference type="InterPro" id="IPR043138">
    <property type="entry name" value="GGT_lsub"/>
</dbReference>
<evidence type="ECO:0000256" key="3">
    <source>
        <dbReference type="ARBA" id="ARBA00009381"/>
    </source>
</evidence>
<keyword evidence="12" id="KW-1185">Reference proteome</keyword>
<dbReference type="PANTHER" id="PTHR43199:SF1">
    <property type="entry name" value="GLUTATHIONE HYDROLASE PROENZYME"/>
    <property type="match status" value="1"/>
</dbReference>
<accession>A0ABV8SXS8</accession>
<organism evidence="11 12">
    <name type="scientific">Steroidobacter flavus</name>
    <dbReference type="NCBI Taxonomy" id="1842136"/>
    <lineage>
        <taxon>Bacteria</taxon>
        <taxon>Pseudomonadati</taxon>
        <taxon>Pseudomonadota</taxon>
        <taxon>Gammaproteobacteria</taxon>
        <taxon>Steroidobacterales</taxon>
        <taxon>Steroidobacteraceae</taxon>
        <taxon>Steroidobacter</taxon>
    </lineage>
</organism>
<keyword evidence="5 9" id="KW-0378">Hydrolase</keyword>
<comment type="catalytic activity">
    <reaction evidence="8 9">
        <text>an N-terminal (5-L-glutamyl)-[peptide] + an alpha-amino acid = 5-L-glutamyl amino acid + an N-terminal L-alpha-aminoacyl-[peptide]</text>
        <dbReference type="Rhea" id="RHEA:23904"/>
        <dbReference type="Rhea" id="RHEA-COMP:9780"/>
        <dbReference type="Rhea" id="RHEA-COMP:9795"/>
        <dbReference type="ChEBI" id="CHEBI:77644"/>
        <dbReference type="ChEBI" id="CHEBI:78597"/>
        <dbReference type="ChEBI" id="CHEBI:78599"/>
        <dbReference type="ChEBI" id="CHEBI:78608"/>
        <dbReference type="EC" id="2.3.2.2"/>
    </reaction>
</comment>
<comment type="PTM">
    <text evidence="9">Cleaved by autocatalysis into a large and a small subunit.</text>
</comment>
<keyword evidence="7 9" id="KW-0012">Acyltransferase</keyword>
<proteinExistence type="inferred from homology"/>
<evidence type="ECO:0000256" key="4">
    <source>
        <dbReference type="ARBA" id="ARBA00022679"/>
    </source>
</evidence>
<comment type="pathway">
    <text evidence="9">Sulfur metabolism; glutathione metabolism.</text>
</comment>
<feature type="signal peptide" evidence="10">
    <location>
        <begin position="1"/>
        <end position="26"/>
    </location>
</feature>
<dbReference type="InterPro" id="IPR043137">
    <property type="entry name" value="GGT_ssub_C"/>
</dbReference>
<name>A0ABV8SXS8_9GAMM</name>
<dbReference type="Gene3D" id="1.10.246.130">
    <property type="match status" value="1"/>
</dbReference>
<evidence type="ECO:0000256" key="7">
    <source>
        <dbReference type="ARBA" id="ARBA00023315"/>
    </source>
</evidence>
<dbReference type="RefSeq" id="WP_380599183.1">
    <property type="nucleotide sequence ID" value="NZ_JBHSDU010000003.1"/>
</dbReference>
<evidence type="ECO:0000256" key="1">
    <source>
        <dbReference type="ARBA" id="ARBA00001049"/>
    </source>
</evidence>
<evidence type="ECO:0000256" key="5">
    <source>
        <dbReference type="ARBA" id="ARBA00022801"/>
    </source>
</evidence>
<reference evidence="12" key="1">
    <citation type="journal article" date="2019" name="Int. J. Syst. Evol. Microbiol.">
        <title>The Global Catalogue of Microorganisms (GCM) 10K type strain sequencing project: providing services to taxonomists for standard genome sequencing and annotation.</title>
        <authorList>
            <consortium name="The Broad Institute Genomics Platform"/>
            <consortium name="The Broad Institute Genome Sequencing Center for Infectious Disease"/>
            <person name="Wu L."/>
            <person name="Ma J."/>
        </authorList>
    </citation>
    <scope>NUCLEOTIDE SEQUENCE [LARGE SCALE GENOMIC DNA]</scope>
    <source>
        <strain evidence="12">CGMCC 1.10759</strain>
    </source>
</reference>
<evidence type="ECO:0000256" key="10">
    <source>
        <dbReference type="SAM" id="SignalP"/>
    </source>
</evidence>
<dbReference type="EC" id="3.4.19.13" evidence="9"/>
<dbReference type="PRINTS" id="PR01210">
    <property type="entry name" value="GGTRANSPTASE"/>
</dbReference>
<comment type="subunit">
    <text evidence="9">This enzyme consists of two polypeptide chains, which are synthesized in precursor form from a single polypeptide.</text>
</comment>
<dbReference type="InterPro" id="IPR051792">
    <property type="entry name" value="GGT_bact"/>
</dbReference>
<dbReference type="GO" id="GO:0103068">
    <property type="term" value="F:leukotriene C4 gamma-glutamyl transferase activity"/>
    <property type="evidence" value="ECO:0007669"/>
    <property type="project" value="UniProtKB-EC"/>
</dbReference>
<keyword evidence="6 9" id="KW-0865">Zymogen</keyword>
<feature type="chain" id="PRO_5045495644" description="Glutathione hydrolase proenzyme" evidence="10">
    <location>
        <begin position="27"/>
        <end position="597"/>
    </location>
</feature>
<sequence>MSLGEMKLLRGAWLACGLLCAVEAIASSANVCSTPVREGEAAQRAVDGSSYNIRYDSIDHPVIGREGMVVTQNDLASAIGAQVLRDGGNAVDSAVAVGFALAVTLPRAGNLGGSGFMLLHLAAEKRTIALEYYSQAPASLRVEQLRKPDGTVDEEKRYSRLGAGIPGTVAGMWYVHQKYGTLPWKRVMQPAIELAAKGIVVSEDFAYALDVRRDRLSRDPAAAKALYKANGESYLAGERFVQKDLAWSLREISKGGADAFYRGSVARKIVADMQANGGAITMDDLARYELREQEPIWSDYRGHRMALMPPPASGVLLAELLNIVENFPMKELGSNSVASIHVIAEASKRVFADRGVYFGGYPDYQVPVSGLISKTYAKSLAQTIDLTKASDVATLKAGDPMKSESRDTTHYSIMDSAGNAVSNTYTLGSSFGAHVMVAGTGILLNDHIYNFALHGGPVIPHSLDTSAANALAPGKRSTSAITPVIVFQGDRPYLVSGSPDGARIIPAMAQLIVNVVDHGLNVAEATGRPRVFQNMTSGELELEPGHPVDVVRLLQERGHKVKSVGNMGSTQSVMCTNGRFFGGADTRRPDAAAIGVN</sequence>